<sequence>MQRQHVAALPPEPPSPTMTMTDAKEWEDSPTNPAAMPLTSPTSSSTSSAPAHAAAAVLDAGTAINAESELSTSLGKLDLSKTSSSSTKPLHQSLYQNLPNSPPAPAPPPKDKPLPTPEDVVSRAETAHSRTTSALPALPHTENGRLHPGFSKSSHTRSMSGSSILDAEDEESQDTKGEIRSIMSQFSPKLQPQSDTQDEEHDSINNNKVESPSAEKPPLSPIPPRTSSLGNLMAVDRANSDSNRSPISEKPLPTPQLNRRFSTTLDPHPHSPADSTHPPPVPDPEPPQPFDFHRFLEQLRHRTADPVARFLRSFLNEFGKRQWLVHEQVKIISDFLDFIHGKMAICDVWREVSDAEFDNAKEGMEKLVMNRLYTQTFSPTIQPPAQSHLNKRGKGRQNPNMPGRRGQHQEDVERDDILAQKVAIYGWVREEHLDIKPVGDSGRKFLSLACQELLKINNYRAPRDKVICVLNCCKVIFGLLRHANSTQSADDFVPLLIYVVLRANPEHLVSNIQYILRFRNPDKLGGEAGYYLSSLSGAIQFIEGLDRSSLTINDEEFERNVEEAVRRIAEIKEPISPVVGMNKGVSGTIDSAMVQQRSLSLSAAVTGGPSTTGASDERGNTERRKSMDARPDGNNTSGGGVEDEKAAVAGLLSTLQKPLSTIGRIFGDGSSHAQLQPMTTDGGPVNTPLPGNTPRTSPGPHETSEGQKSSNGQPSAKYLQQKAALEAAESAARQASAETAEAVRIQRAEHENTVGILASMFPDLDKDIIDDVVRLKEGRLVSSFNPLQFWFS</sequence>
<feature type="compositionally biased region" description="Low complexity" evidence="1">
    <location>
        <begin position="71"/>
        <end position="90"/>
    </location>
</feature>
<dbReference type="CDD" id="cd14369">
    <property type="entry name" value="CUE_VPS9_like"/>
    <property type="match status" value="1"/>
</dbReference>
<dbReference type="EMBL" id="JAVHJO010000013">
    <property type="protein sequence ID" value="KAK6530183.1"/>
    <property type="molecule type" value="Genomic_DNA"/>
</dbReference>
<protein>
    <recommendedName>
        <fullName evidence="2">VPS9 domain-containing protein</fullName>
    </recommendedName>
</protein>
<feature type="region of interest" description="Disordered" evidence="1">
    <location>
        <begin position="601"/>
        <end position="642"/>
    </location>
</feature>
<feature type="compositionally biased region" description="Polar residues" evidence="1">
    <location>
        <begin position="151"/>
        <end position="163"/>
    </location>
</feature>
<evidence type="ECO:0000313" key="3">
    <source>
        <dbReference type="EMBL" id="KAK6530183.1"/>
    </source>
</evidence>
<dbReference type="Gene3D" id="1.20.1050.80">
    <property type="entry name" value="VPS9 domain"/>
    <property type="match status" value="1"/>
</dbReference>
<dbReference type="InterPro" id="IPR003123">
    <property type="entry name" value="VPS9"/>
</dbReference>
<dbReference type="SUPFAM" id="SSF109993">
    <property type="entry name" value="VPS9 domain"/>
    <property type="match status" value="1"/>
</dbReference>
<dbReference type="GO" id="GO:0016192">
    <property type="term" value="P:vesicle-mediated transport"/>
    <property type="evidence" value="ECO:0007669"/>
    <property type="project" value="InterPro"/>
</dbReference>
<feature type="compositionally biased region" description="Polar residues" evidence="1">
    <location>
        <begin position="255"/>
        <end position="265"/>
    </location>
</feature>
<feature type="compositionally biased region" description="Basic and acidic residues" evidence="1">
    <location>
        <begin position="615"/>
        <end position="631"/>
    </location>
</feature>
<feature type="compositionally biased region" description="Low complexity" evidence="1">
    <location>
        <begin position="33"/>
        <end position="54"/>
    </location>
</feature>
<feature type="compositionally biased region" description="Polar residues" evidence="1">
    <location>
        <begin position="182"/>
        <end position="195"/>
    </location>
</feature>
<reference evidence="3 4" key="1">
    <citation type="submission" date="2019-10" db="EMBL/GenBank/DDBJ databases">
        <authorList>
            <person name="Palmer J.M."/>
        </authorList>
    </citation>
    <scope>NUCLEOTIDE SEQUENCE [LARGE SCALE GENOMIC DNA]</scope>
    <source>
        <strain evidence="3 4">TWF694</strain>
    </source>
</reference>
<dbReference type="InterPro" id="IPR045046">
    <property type="entry name" value="Vps9-like"/>
</dbReference>
<dbReference type="InterPro" id="IPR009060">
    <property type="entry name" value="UBA-like_sf"/>
</dbReference>
<proteinExistence type="predicted"/>
<feature type="compositionally biased region" description="Pro residues" evidence="1">
    <location>
        <begin position="277"/>
        <end position="289"/>
    </location>
</feature>
<feature type="domain" description="VPS9" evidence="2">
    <location>
        <begin position="412"/>
        <end position="551"/>
    </location>
</feature>
<dbReference type="InterPro" id="IPR037191">
    <property type="entry name" value="VPS9_dom_sf"/>
</dbReference>
<feature type="compositionally biased region" description="Polar residues" evidence="1">
    <location>
        <begin position="601"/>
        <end position="614"/>
    </location>
</feature>
<dbReference type="GO" id="GO:0005829">
    <property type="term" value="C:cytosol"/>
    <property type="evidence" value="ECO:0007669"/>
    <property type="project" value="TreeGrafter"/>
</dbReference>
<dbReference type="PANTHER" id="PTHR23101:SF25">
    <property type="entry name" value="GTPASE-ACTIVATING PROTEIN AND VPS9 DOMAIN-CONTAINING PROTEIN 1"/>
    <property type="match status" value="1"/>
</dbReference>
<feature type="region of interest" description="Disordered" evidence="1">
    <location>
        <begin position="1"/>
        <end position="54"/>
    </location>
</feature>
<feature type="region of interest" description="Disordered" evidence="1">
    <location>
        <begin position="667"/>
        <end position="716"/>
    </location>
</feature>
<dbReference type="SUPFAM" id="SSF46934">
    <property type="entry name" value="UBA-like"/>
    <property type="match status" value="1"/>
</dbReference>
<dbReference type="PROSITE" id="PS51205">
    <property type="entry name" value="VPS9"/>
    <property type="match status" value="1"/>
</dbReference>
<feature type="region of interest" description="Disordered" evidence="1">
    <location>
        <begin position="381"/>
        <end position="411"/>
    </location>
</feature>
<evidence type="ECO:0000256" key="1">
    <source>
        <dbReference type="SAM" id="MobiDB-lite"/>
    </source>
</evidence>
<evidence type="ECO:0000259" key="2">
    <source>
        <dbReference type="PROSITE" id="PS51205"/>
    </source>
</evidence>
<dbReference type="InterPro" id="IPR041804">
    <property type="entry name" value="Vps9_CUE"/>
</dbReference>
<keyword evidence="4" id="KW-1185">Reference proteome</keyword>
<dbReference type="Proteomes" id="UP001365542">
    <property type="component" value="Unassembled WGS sequence"/>
</dbReference>
<dbReference type="PANTHER" id="PTHR23101">
    <property type="entry name" value="RAB GDP/GTP EXCHANGE FACTOR"/>
    <property type="match status" value="1"/>
</dbReference>
<evidence type="ECO:0000313" key="4">
    <source>
        <dbReference type="Proteomes" id="UP001365542"/>
    </source>
</evidence>
<accession>A0AAV9WYJ2</accession>
<feature type="region of interest" description="Disordered" evidence="1">
    <location>
        <begin position="71"/>
        <end position="289"/>
    </location>
</feature>
<organism evidence="3 4">
    <name type="scientific">Orbilia ellipsospora</name>
    <dbReference type="NCBI Taxonomy" id="2528407"/>
    <lineage>
        <taxon>Eukaryota</taxon>
        <taxon>Fungi</taxon>
        <taxon>Dikarya</taxon>
        <taxon>Ascomycota</taxon>
        <taxon>Pezizomycotina</taxon>
        <taxon>Orbiliomycetes</taxon>
        <taxon>Orbiliales</taxon>
        <taxon>Orbiliaceae</taxon>
        <taxon>Orbilia</taxon>
    </lineage>
</organism>
<dbReference type="AlphaFoldDB" id="A0AAV9WYJ2"/>
<dbReference type="Pfam" id="PF18151">
    <property type="entry name" value="DUF5601"/>
    <property type="match status" value="1"/>
</dbReference>
<dbReference type="GO" id="GO:0005085">
    <property type="term" value="F:guanyl-nucleotide exchange factor activity"/>
    <property type="evidence" value="ECO:0007669"/>
    <property type="project" value="InterPro"/>
</dbReference>
<dbReference type="InterPro" id="IPR041545">
    <property type="entry name" value="DUF5601"/>
</dbReference>
<dbReference type="GO" id="GO:0031267">
    <property type="term" value="F:small GTPase binding"/>
    <property type="evidence" value="ECO:0007669"/>
    <property type="project" value="TreeGrafter"/>
</dbReference>
<gene>
    <name evidence="3" type="ORF">TWF694_003550</name>
</gene>
<dbReference type="SMART" id="SM00167">
    <property type="entry name" value="VPS9"/>
    <property type="match status" value="1"/>
</dbReference>
<dbReference type="Gene3D" id="1.10.246.120">
    <property type="match status" value="1"/>
</dbReference>
<name>A0AAV9WYJ2_9PEZI</name>
<comment type="caution">
    <text evidence="3">The sequence shown here is derived from an EMBL/GenBank/DDBJ whole genome shotgun (WGS) entry which is preliminary data.</text>
</comment>
<dbReference type="Pfam" id="PF02204">
    <property type="entry name" value="VPS9"/>
    <property type="match status" value="1"/>
</dbReference>
<dbReference type="GO" id="GO:0030139">
    <property type="term" value="C:endocytic vesicle"/>
    <property type="evidence" value="ECO:0007669"/>
    <property type="project" value="TreeGrafter"/>
</dbReference>
<dbReference type="Gene3D" id="1.10.8.10">
    <property type="entry name" value="DNA helicase RuvA subunit, C-terminal domain"/>
    <property type="match status" value="1"/>
</dbReference>